<keyword evidence="10 11" id="KW-0407">Ion channel</keyword>
<name>A0A7I8WJJ0_BURXY</name>
<dbReference type="FunFam" id="2.70.170.10:FF:000031">
    <property type="entry name" value="AcetylCholine Receptor"/>
    <property type="match status" value="1"/>
</dbReference>
<keyword evidence="8" id="KW-0325">Glycoprotein</keyword>
<dbReference type="GO" id="GO:0005886">
    <property type="term" value="C:plasma membrane"/>
    <property type="evidence" value="ECO:0007669"/>
    <property type="project" value="UniProtKB-SubCell"/>
</dbReference>
<dbReference type="SMR" id="A0A7I8WJJ0"/>
<dbReference type="InterPro" id="IPR006029">
    <property type="entry name" value="Neurotrans-gated_channel_TM"/>
</dbReference>
<keyword evidence="7 11" id="KW-0472">Membrane</keyword>
<feature type="transmembrane region" description="Helical" evidence="11">
    <location>
        <begin position="382"/>
        <end position="404"/>
    </location>
</feature>
<dbReference type="Proteomes" id="UP000659654">
    <property type="component" value="Unassembled WGS sequence"/>
</dbReference>
<keyword evidence="9" id="KW-1071">Ligand-gated ion channel</keyword>
<evidence type="ECO:0000259" key="13">
    <source>
        <dbReference type="Pfam" id="PF02932"/>
    </source>
</evidence>
<dbReference type="CDD" id="cd19051">
    <property type="entry name" value="LGIC_TM_cation"/>
    <property type="match status" value="1"/>
</dbReference>
<dbReference type="SUPFAM" id="SSF90112">
    <property type="entry name" value="Neurotransmitter-gated ion-channel transmembrane pore"/>
    <property type="match status" value="1"/>
</dbReference>
<keyword evidence="15" id="KW-1185">Reference proteome</keyword>
<dbReference type="AlphaFoldDB" id="A0A7I8WJJ0"/>
<dbReference type="Proteomes" id="UP000582659">
    <property type="component" value="Unassembled WGS sequence"/>
</dbReference>
<evidence type="ECO:0000256" key="5">
    <source>
        <dbReference type="ARBA" id="ARBA00022989"/>
    </source>
</evidence>
<dbReference type="CDD" id="cd18997">
    <property type="entry name" value="LGIC_ECD_nAChR"/>
    <property type="match status" value="1"/>
</dbReference>
<dbReference type="InterPro" id="IPR006201">
    <property type="entry name" value="Neur_channel"/>
</dbReference>
<dbReference type="Pfam" id="PF02931">
    <property type="entry name" value="Neur_chan_LBD"/>
    <property type="match status" value="1"/>
</dbReference>
<dbReference type="EMBL" id="CAJFCV020000003">
    <property type="protein sequence ID" value="CAG9107983.1"/>
    <property type="molecule type" value="Genomic_DNA"/>
</dbReference>
<evidence type="ECO:0000259" key="12">
    <source>
        <dbReference type="Pfam" id="PF02931"/>
    </source>
</evidence>
<keyword evidence="3 11" id="KW-0812">Transmembrane</keyword>
<dbReference type="InterPro" id="IPR006202">
    <property type="entry name" value="Neur_chan_lig-bd"/>
</dbReference>
<evidence type="ECO:0000256" key="8">
    <source>
        <dbReference type="ARBA" id="ARBA00023180"/>
    </source>
</evidence>
<dbReference type="GO" id="GO:0004888">
    <property type="term" value="F:transmembrane signaling receptor activity"/>
    <property type="evidence" value="ECO:0007669"/>
    <property type="project" value="InterPro"/>
</dbReference>
<gene>
    <name evidence="14" type="ORF">BXYJ_LOCUS6564</name>
</gene>
<dbReference type="Pfam" id="PF02932">
    <property type="entry name" value="Neur_chan_memb"/>
    <property type="match status" value="1"/>
</dbReference>
<dbReference type="PROSITE" id="PS00236">
    <property type="entry name" value="NEUROTR_ION_CHANNEL"/>
    <property type="match status" value="1"/>
</dbReference>
<sequence length="598" mass="69819">MTLLLTLIPLLQWTGGHSKEIDEYSKLGSMSVLSSSSVGWGVRALESEEPPVVSIDDPKQRQLAFQGKLLFQEDLETFNETDPEYDWDDFEQVSAHRRLVEDLLDPEYYESTVHPAMDFRDSVRVNLSMSLYQILQVDERSQSLTVSVWMVQDWYDQFLDWDPHDYEGINKTILPYNEIWIPDTFLYNSESMEQKRTEALMNGIIETGYWRNDSRGAYVQLMFPAIYKLSCRMNVRFFPYDQQNCTFIISSWTHDSSTINYFPKTEHVNMRNFAQNVEWAVVSFKFNRVEQYFKCCEKPWVMIYAHLVIQRKPLYYIINLVIPTSIITVVAVTGFFTPSSTSSERDEKLYLGINTLLTMAIMLLMISNKMPSTSTYVPLMGWYYMGIIFVIVVGTLLATVVLFVHSRKVHLKPVPSLLRGILTRTVVWKVILEPPTQLLEIWTEFGILHEMRIDPKELDPLVLEKLGPNKNANPLNFFSSISSQVSAQSAYRYERRLHSVTKQYADQVKLRERRERKRRETLRNAADFLTYGTTDVELNNSRIEKKKKLMRRCALEWEYLANVIDRILLFIFCLITIGFFVLLAFFDGFYTVGGEKEP</sequence>
<keyword evidence="4 11" id="KW-0732">Signal</keyword>
<evidence type="ECO:0000256" key="6">
    <source>
        <dbReference type="ARBA" id="ARBA00023065"/>
    </source>
</evidence>
<feature type="transmembrane region" description="Helical" evidence="11">
    <location>
        <begin position="349"/>
        <end position="367"/>
    </location>
</feature>
<comment type="similarity">
    <text evidence="2">Belongs to the ligand-gated ion channel (TC 1.A.9) family. Acetylcholine receptor (TC 1.A.9.1) subfamily.</text>
</comment>
<dbReference type="EMBL" id="CAJFDI010000003">
    <property type="protein sequence ID" value="CAD5221210.1"/>
    <property type="molecule type" value="Genomic_DNA"/>
</dbReference>
<feature type="domain" description="Neurotransmitter-gated ion-channel ligand-binding" evidence="12">
    <location>
        <begin position="97"/>
        <end position="313"/>
    </location>
</feature>
<keyword evidence="11" id="KW-0813">Transport</keyword>
<dbReference type="SUPFAM" id="SSF63712">
    <property type="entry name" value="Nicotinic receptor ligand binding domain-like"/>
    <property type="match status" value="1"/>
</dbReference>
<protein>
    <submittedName>
        <fullName evidence="14">(pine wood nematode) hypothetical protein</fullName>
    </submittedName>
</protein>
<keyword evidence="6 11" id="KW-0406">Ion transport</keyword>
<proteinExistence type="inferred from homology"/>
<evidence type="ECO:0000256" key="3">
    <source>
        <dbReference type="ARBA" id="ARBA00022692"/>
    </source>
</evidence>
<comment type="subcellular location">
    <subcellularLocation>
        <location evidence="1">Cell membrane</location>
        <topology evidence="1">Multi-pass membrane protein</topology>
    </subcellularLocation>
</comment>
<evidence type="ECO:0000313" key="15">
    <source>
        <dbReference type="Proteomes" id="UP000659654"/>
    </source>
</evidence>
<reference evidence="14" key="1">
    <citation type="submission" date="2020-09" db="EMBL/GenBank/DDBJ databases">
        <authorList>
            <person name="Kikuchi T."/>
        </authorList>
    </citation>
    <scope>NUCLEOTIDE SEQUENCE</scope>
    <source>
        <strain evidence="14">Ka4C1</strain>
    </source>
</reference>
<feature type="chain" id="PRO_5036509380" evidence="11">
    <location>
        <begin position="19"/>
        <end position="598"/>
    </location>
</feature>
<evidence type="ECO:0000256" key="7">
    <source>
        <dbReference type="ARBA" id="ARBA00023136"/>
    </source>
</evidence>
<keyword evidence="5 11" id="KW-1133">Transmembrane helix</keyword>
<dbReference type="InterPro" id="IPR036719">
    <property type="entry name" value="Neuro-gated_channel_TM_sf"/>
</dbReference>
<dbReference type="PANTHER" id="PTHR18945">
    <property type="entry name" value="NEUROTRANSMITTER GATED ION CHANNEL"/>
    <property type="match status" value="1"/>
</dbReference>
<feature type="signal peptide" evidence="11">
    <location>
        <begin position="1"/>
        <end position="18"/>
    </location>
</feature>
<evidence type="ECO:0000256" key="2">
    <source>
        <dbReference type="ARBA" id="ARBA00009237"/>
    </source>
</evidence>
<dbReference type="InterPro" id="IPR018000">
    <property type="entry name" value="Neurotransmitter_ion_chnl_CS"/>
</dbReference>
<dbReference type="Gene3D" id="1.20.58.390">
    <property type="entry name" value="Neurotransmitter-gated ion-channel transmembrane domain"/>
    <property type="match status" value="1"/>
</dbReference>
<feature type="transmembrane region" description="Helical" evidence="11">
    <location>
        <begin position="567"/>
        <end position="586"/>
    </location>
</feature>
<evidence type="ECO:0000256" key="9">
    <source>
        <dbReference type="ARBA" id="ARBA00023286"/>
    </source>
</evidence>
<evidence type="ECO:0000256" key="1">
    <source>
        <dbReference type="ARBA" id="ARBA00004651"/>
    </source>
</evidence>
<evidence type="ECO:0000256" key="10">
    <source>
        <dbReference type="ARBA" id="ARBA00023303"/>
    </source>
</evidence>
<dbReference type="Gene3D" id="2.70.170.10">
    <property type="entry name" value="Neurotransmitter-gated ion-channel ligand-binding domain"/>
    <property type="match status" value="1"/>
</dbReference>
<evidence type="ECO:0000256" key="4">
    <source>
        <dbReference type="ARBA" id="ARBA00022729"/>
    </source>
</evidence>
<feature type="domain" description="Neurotransmitter-gated ion-channel transmembrane" evidence="13">
    <location>
        <begin position="320"/>
        <end position="579"/>
    </location>
</feature>
<comment type="caution">
    <text evidence="14">The sequence shown here is derived from an EMBL/GenBank/DDBJ whole genome shotgun (WGS) entry which is preliminary data.</text>
</comment>
<accession>A0A7I8WJJ0</accession>
<feature type="transmembrane region" description="Helical" evidence="11">
    <location>
        <begin position="314"/>
        <end position="337"/>
    </location>
</feature>
<dbReference type="GO" id="GO:0005230">
    <property type="term" value="F:extracellular ligand-gated monoatomic ion channel activity"/>
    <property type="evidence" value="ECO:0007669"/>
    <property type="project" value="InterPro"/>
</dbReference>
<evidence type="ECO:0000256" key="11">
    <source>
        <dbReference type="RuleBase" id="RU000687"/>
    </source>
</evidence>
<evidence type="ECO:0000313" key="14">
    <source>
        <dbReference type="EMBL" id="CAD5221210.1"/>
    </source>
</evidence>
<dbReference type="OrthoDB" id="5816887at2759"/>
<organism evidence="14 15">
    <name type="scientific">Bursaphelenchus xylophilus</name>
    <name type="common">Pinewood nematode worm</name>
    <name type="synonym">Aphelenchoides xylophilus</name>
    <dbReference type="NCBI Taxonomy" id="6326"/>
    <lineage>
        <taxon>Eukaryota</taxon>
        <taxon>Metazoa</taxon>
        <taxon>Ecdysozoa</taxon>
        <taxon>Nematoda</taxon>
        <taxon>Chromadorea</taxon>
        <taxon>Rhabditida</taxon>
        <taxon>Tylenchina</taxon>
        <taxon>Tylenchomorpha</taxon>
        <taxon>Aphelenchoidea</taxon>
        <taxon>Aphelenchoididae</taxon>
        <taxon>Bursaphelenchus</taxon>
    </lineage>
</organism>
<dbReference type="PRINTS" id="PR00252">
    <property type="entry name" value="NRIONCHANNEL"/>
</dbReference>
<dbReference type="InterPro" id="IPR036734">
    <property type="entry name" value="Neur_chan_lig-bd_sf"/>
</dbReference>
<dbReference type="InterPro" id="IPR038050">
    <property type="entry name" value="Neuro_actylchol_rec"/>
</dbReference>